<dbReference type="InterPro" id="IPR027417">
    <property type="entry name" value="P-loop_NTPase"/>
</dbReference>
<dbReference type="AlphaFoldDB" id="A0A6G1GAF7"/>
<dbReference type="SMART" id="SM00320">
    <property type="entry name" value="WD40"/>
    <property type="match status" value="1"/>
</dbReference>
<evidence type="ECO:0000259" key="3">
    <source>
        <dbReference type="Pfam" id="PF24883"/>
    </source>
</evidence>
<keyword evidence="2" id="KW-0853">WD repeat</keyword>
<dbReference type="Proteomes" id="UP000504638">
    <property type="component" value="Unplaced"/>
</dbReference>
<dbReference type="Gene3D" id="3.40.50.300">
    <property type="entry name" value="P-loop containing nucleotide triphosphate hydrolases"/>
    <property type="match status" value="1"/>
</dbReference>
<accession>A0A6G1GAF7</accession>
<keyword evidence="1" id="KW-0677">Repeat</keyword>
<evidence type="ECO:0000313" key="5">
    <source>
        <dbReference type="Proteomes" id="UP000504638"/>
    </source>
</evidence>
<evidence type="ECO:0000256" key="2">
    <source>
        <dbReference type="PROSITE-ProRule" id="PRU00221"/>
    </source>
</evidence>
<dbReference type="SUPFAM" id="SSF50978">
    <property type="entry name" value="WD40 repeat-like"/>
    <property type="match status" value="1"/>
</dbReference>
<evidence type="ECO:0000313" key="6">
    <source>
        <dbReference type="RefSeq" id="XP_033536645.1"/>
    </source>
</evidence>
<gene>
    <name evidence="4 6" type="ORF">P152DRAFT_392310</name>
</gene>
<evidence type="ECO:0000256" key="1">
    <source>
        <dbReference type="ARBA" id="ARBA00022737"/>
    </source>
</evidence>
<reference evidence="4 6" key="1">
    <citation type="submission" date="2020-01" db="EMBL/GenBank/DDBJ databases">
        <authorList>
            <consortium name="DOE Joint Genome Institute"/>
            <person name="Haridas S."/>
            <person name="Albert R."/>
            <person name="Binder M."/>
            <person name="Bloem J."/>
            <person name="Labutti K."/>
            <person name="Salamov A."/>
            <person name="Andreopoulos B."/>
            <person name="Baker S.E."/>
            <person name="Barry K."/>
            <person name="Bills G."/>
            <person name="Bluhm B.H."/>
            <person name="Cannon C."/>
            <person name="Castanera R."/>
            <person name="Culley D.E."/>
            <person name="Daum C."/>
            <person name="Ezra D."/>
            <person name="Gonzalez J.B."/>
            <person name="Henrissat B."/>
            <person name="Kuo A."/>
            <person name="Liang C."/>
            <person name="Lipzen A."/>
            <person name="Lutzoni F."/>
            <person name="Magnuson J."/>
            <person name="Mondo S."/>
            <person name="Nolan M."/>
            <person name="Ohm R."/>
            <person name="Pangilinan J."/>
            <person name="Park H.-J."/>
            <person name="Ramirez L."/>
            <person name="Alfaro M."/>
            <person name="Sun H."/>
            <person name="Tritt A."/>
            <person name="Yoshinaga Y."/>
            <person name="Zwiers L.-H."/>
            <person name="Turgeon B.G."/>
            <person name="Goodwin S.B."/>
            <person name="Spatafora J.W."/>
            <person name="Crous P.W."/>
            <person name="Grigoriev I.V."/>
        </authorList>
    </citation>
    <scope>NUCLEOTIDE SEQUENCE</scope>
    <source>
        <strain evidence="4 6">CBS 781.70</strain>
    </source>
</reference>
<dbReference type="Pfam" id="PF24883">
    <property type="entry name" value="NPHP3_N"/>
    <property type="match status" value="1"/>
</dbReference>
<dbReference type="Pfam" id="PF00400">
    <property type="entry name" value="WD40"/>
    <property type="match status" value="1"/>
</dbReference>
<protein>
    <recommendedName>
        <fullName evidence="3">Nephrocystin 3-like N-terminal domain-containing protein</fullName>
    </recommendedName>
</protein>
<dbReference type="PROSITE" id="PS50082">
    <property type="entry name" value="WD_REPEATS_2"/>
    <property type="match status" value="1"/>
</dbReference>
<dbReference type="InterPro" id="IPR056884">
    <property type="entry name" value="NPHP3-like_N"/>
</dbReference>
<dbReference type="RefSeq" id="XP_033536645.1">
    <property type="nucleotide sequence ID" value="XM_033676140.1"/>
</dbReference>
<dbReference type="EMBL" id="ML975152">
    <property type="protein sequence ID" value="KAF1815014.1"/>
    <property type="molecule type" value="Genomic_DNA"/>
</dbReference>
<dbReference type="PANTHER" id="PTHR10039">
    <property type="entry name" value="AMELOGENIN"/>
    <property type="match status" value="1"/>
</dbReference>
<keyword evidence="5" id="KW-1185">Reference proteome</keyword>
<dbReference type="SUPFAM" id="SSF52540">
    <property type="entry name" value="P-loop containing nucleoside triphosphate hydrolases"/>
    <property type="match status" value="1"/>
</dbReference>
<dbReference type="InterPro" id="IPR036322">
    <property type="entry name" value="WD40_repeat_dom_sf"/>
</dbReference>
<dbReference type="PROSITE" id="PS50294">
    <property type="entry name" value="WD_REPEATS_REGION"/>
    <property type="match status" value="1"/>
</dbReference>
<proteinExistence type="predicted"/>
<dbReference type="Gene3D" id="2.130.10.10">
    <property type="entry name" value="YVTN repeat-like/Quinoprotein amine dehydrogenase"/>
    <property type="match status" value="1"/>
</dbReference>
<reference evidence="6" key="3">
    <citation type="submission" date="2025-04" db="UniProtKB">
        <authorList>
            <consortium name="RefSeq"/>
        </authorList>
    </citation>
    <scope>IDENTIFICATION</scope>
    <source>
        <strain evidence="6">CBS 781.70</strain>
    </source>
</reference>
<name>A0A6G1GAF7_9PEZI</name>
<dbReference type="PANTHER" id="PTHR10039:SF14">
    <property type="entry name" value="NACHT DOMAIN-CONTAINING PROTEIN"/>
    <property type="match status" value="1"/>
</dbReference>
<dbReference type="GeneID" id="54416710"/>
<evidence type="ECO:0000313" key="4">
    <source>
        <dbReference type="EMBL" id="KAF1815014.1"/>
    </source>
</evidence>
<sequence>MSESPNPKRRRLIVEKGSENELDRLPFSAEAPFNSFQNQHEPTCLPNTRVNILEEIFSWADGQDKRFIFWLNGLAGTGKSTIARTVARRCFDSVCLGASFFFSSGGGDVGHAGKFVTSIAVQLARNVSALHQHICDAIAERSDIAGQSLRDQWHHLVVRPLLKLDGKDSRSSYVLVIDALDECAKDSNIRIILQLLAEIRSLTKVRLRIFLTSRPEIPIRFGFCQIPDTEHQDFILHNISPSIVDHDIAIFLEYNLTLIGQERSLGADWPGGDNIKRLVQNASGLFIWAATACRFIQDGRRFTVKRLSTILDGSSNAATAPEKHLNEIYITVLRYSISPDYSDEEKEELYGMLRHTLGSIVLLLSPLSSSSLGRLIHLQTEDIDQTLDDLHAILDIPEDRRRPLRLHHPSFRDFLLDKNRCSNSNFWVNEKQAHGALATSCIQLMSTSLKQDICVMESPGVLVANISSNRVQQYFTPEIQYACLYWVQHLQKSDARLYDNDLVHQFLQIHLLHWLEALSWMRRISEGIYAITSLEAVALEHHCPRLSEFIQDAKRFVLFNQPVLECAPLQVYYSALIFAPAMSIVRRQFNDRIPRWIQRLPKVENDWGALLQTFEGHGGAVLAVAFSPDGKVVASASSDKTIKLWDAGSGAALQTLPIDAVVQRLSFSNDGTSLRTERGQLHHAILSHDLAASESSRSWAIFVKQQWISCGMDNMLWLPSEYRHCCVDIHSSVVAFGCRSGRVTVMAFDFESY</sequence>
<dbReference type="InterPro" id="IPR015943">
    <property type="entry name" value="WD40/YVTN_repeat-like_dom_sf"/>
</dbReference>
<feature type="repeat" description="WD" evidence="2">
    <location>
        <begin position="614"/>
        <end position="655"/>
    </location>
</feature>
<reference evidence="6" key="2">
    <citation type="submission" date="2020-04" db="EMBL/GenBank/DDBJ databases">
        <authorList>
            <consortium name="NCBI Genome Project"/>
        </authorList>
    </citation>
    <scope>NUCLEOTIDE SEQUENCE</scope>
    <source>
        <strain evidence="6">CBS 781.70</strain>
    </source>
</reference>
<dbReference type="InterPro" id="IPR001680">
    <property type="entry name" value="WD40_rpt"/>
</dbReference>
<feature type="domain" description="Nephrocystin 3-like N-terminal" evidence="3">
    <location>
        <begin position="55"/>
        <end position="214"/>
    </location>
</feature>
<dbReference type="OrthoDB" id="674604at2759"/>
<organism evidence="4">
    <name type="scientific">Eremomyces bilateralis CBS 781.70</name>
    <dbReference type="NCBI Taxonomy" id="1392243"/>
    <lineage>
        <taxon>Eukaryota</taxon>
        <taxon>Fungi</taxon>
        <taxon>Dikarya</taxon>
        <taxon>Ascomycota</taxon>
        <taxon>Pezizomycotina</taxon>
        <taxon>Dothideomycetes</taxon>
        <taxon>Dothideomycetes incertae sedis</taxon>
        <taxon>Eremomycetales</taxon>
        <taxon>Eremomycetaceae</taxon>
        <taxon>Eremomyces</taxon>
    </lineage>
</organism>